<evidence type="ECO:0000313" key="1">
    <source>
        <dbReference type="EMBL" id="GAA0949135.1"/>
    </source>
</evidence>
<organism evidence="1 2">
    <name type="scientific">Nonomuraea longicatena</name>
    <dbReference type="NCBI Taxonomy" id="83682"/>
    <lineage>
        <taxon>Bacteria</taxon>
        <taxon>Bacillati</taxon>
        <taxon>Actinomycetota</taxon>
        <taxon>Actinomycetes</taxon>
        <taxon>Streptosporangiales</taxon>
        <taxon>Streptosporangiaceae</taxon>
        <taxon>Nonomuraea</taxon>
    </lineage>
</organism>
<keyword evidence="2" id="KW-1185">Reference proteome</keyword>
<name>A0ABN1QY55_9ACTN</name>
<dbReference type="Proteomes" id="UP001501578">
    <property type="component" value="Unassembled WGS sequence"/>
</dbReference>
<dbReference type="EMBL" id="BAAAHQ010000043">
    <property type="protein sequence ID" value="GAA0949135.1"/>
    <property type="molecule type" value="Genomic_DNA"/>
</dbReference>
<accession>A0ABN1QY55</accession>
<protein>
    <submittedName>
        <fullName evidence="1">Uncharacterized protein</fullName>
    </submittedName>
</protein>
<sequence length="109" mass="11987">MGVRRPGVEAAGVGDARAAYDRGVAVERVWTVAWWRDGWGVWPGEDPDLGRSPAYSTVNITRAASEAASHWALGVVPPGRVRIRCRFGGDPDGAARFAVRSRSRRWWGR</sequence>
<gene>
    <name evidence="1" type="ORF">GCM10009560_67090</name>
</gene>
<evidence type="ECO:0000313" key="2">
    <source>
        <dbReference type="Proteomes" id="UP001501578"/>
    </source>
</evidence>
<proteinExistence type="predicted"/>
<comment type="caution">
    <text evidence="1">The sequence shown here is derived from an EMBL/GenBank/DDBJ whole genome shotgun (WGS) entry which is preliminary data.</text>
</comment>
<reference evidence="1 2" key="1">
    <citation type="journal article" date="2019" name="Int. J. Syst. Evol. Microbiol.">
        <title>The Global Catalogue of Microorganisms (GCM) 10K type strain sequencing project: providing services to taxonomists for standard genome sequencing and annotation.</title>
        <authorList>
            <consortium name="The Broad Institute Genomics Platform"/>
            <consortium name="The Broad Institute Genome Sequencing Center for Infectious Disease"/>
            <person name="Wu L."/>
            <person name="Ma J."/>
        </authorList>
    </citation>
    <scope>NUCLEOTIDE SEQUENCE [LARGE SCALE GENOMIC DNA]</scope>
    <source>
        <strain evidence="1 2">JCM 11136</strain>
    </source>
</reference>